<comment type="caution">
    <text evidence="9">The sequence shown here is derived from an EMBL/GenBank/DDBJ whole genome shotgun (WGS) entry which is preliminary data.</text>
</comment>
<feature type="domain" description="FAD-binding" evidence="8">
    <location>
        <begin position="320"/>
        <end position="407"/>
    </location>
</feature>
<organism evidence="9 10">
    <name type="scientific">Hapsidospora chrysogenum (strain ATCC 11550 / CBS 779.69 / DSM 880 / IAM 14645 / JCM 23072 / IMI 49137)</name>
    <name type="common">Acremonium chrysogenum</name>
    <dbReference type="NCBI Taxonomy" id="857340"/>
    <lineage>
        <taxon>Eukaryota</taxon>
        <taxon>Fungi</taxon>
        <taxon>Dikarya</taxon>
        <taxon>Ascomycota</taxon>
        <taxon>Pezizomycotina</taxon>
        <taxon>Sordariomycetes</taxon>
        <taxon>Hypocreomycetidae</taxon>
        <taxon>Hypocreales</taxon>
        <taxon>Bionectriaceae</taxon>
        <taxon>Hapsidospora</taxon>
    </lineage>
</organism>
<name>A0A086T4W0_HAPC1</name>
<dbReference type="EMBL" id="JPKY01000049">
    <property type="protein sequence ID" value="KFH44392.1"/>
    <property type="molecule type" value="Genomic_DNA"/>
</dbReference>
<evidence type="ECO:0000256" key="4">
    <source>
        <dbReference type="ARBA" id="ARBA00022827"/>
    </source>
</evidence>
<dbReference type="GO" id="GO:0004497">
    <property type="term" value="F:monooxygenase activity"/>
    <property type="evidence" value="ECO:0007669"/>
    <property type="project" value="UniProtKB-KW"/>
</dbReference>
<keyword evidence="4" id="KW-0274">FAD</keyword>
<reference evidence="10" key="1">
    <citation type="journal article" date="2014" name="Genome Announc.">
        <title>Genome sequence and annotation of Acremonium chrysogenum, producer of the beta-lactam antibiotic cephalosporin C.</title>
        <authorList>
            <person name="Terfehr D."/>
            <person name="Dahlmann T.A."/>
            <person name="Specht T."/>
            <person name="Zadra I."/>
            <person name="Kuernsteiner H."/>
            <person name="Kueck U."/>
        </authorList>
    </citation>
    <scope>NUCLEOTIDE SEQUENCE [LARGE SCALE GENOMIC DNA]</scope>
    <source>
        <strain evidence="10">ATCC 11550 / CBS 779.69 / DSM 880 / IAM 14645 / JCM 23072 / IMI 49137</strain>
    </source>
</reference>
<evidence type="ECO:0000313" key="10">
    <source>
        <dbReference type="Proteomes" id="UP000029964"/>
    </source>
</evidence>
<keyword evidence="7" id="KW-0472">Membrane</keyword>
<keyword evidence="5" id="KW-0560">Oxidoreductase</keyword>
<keyword evidence="6" id="KW-0503">Monooxygenase</keyword>
<dbReference type="Proteomes" id="UP000029964">
    <property type="component" value="Unassembled WGS sequence"/>
</dbReference>
<evidence type="ECO:0000313" key="9">
    <source>
        <dbReference type="EMBL" id="KFH44392.1"/>
    </source>
</evidence>
<dbReference type="GO" id="GO:0071949">
    <property type="term" value="F:FAD binding"/>
    <property type="evidence" value="ECO:0007669"/>
    <property type="project" value="InterPro"/>
</dbReference>
<comment type="similarity">
    <text evidence="2">Belongs to the paxM FAD-dependent monooxygenase family.</text>
</comment>
<dbReference type="GO" id="GO:0044550">
    <property type="term" value="P:secondary metabolite biosynthetic process"/>
    <property type="evidence" value="ECO:0007669"/>
    <property type="project" value="TreeGrafter"/>
</dbReference>
<dbReference type="STRING" id="857340.A0A086T4W0"/>
<dbReference type="PRINTS" id="PR00420">
    <property type="entry name" value="RNGMNOXGNASE"/>
</dbReference>
<keyword evidence="3" id="KW-0285">Flavoprotein</keyword>
<gene>
    <name evidence="9" type="ORF">ACRE_048160</name>
</gene>
<dbReference type="InterPro" id="IPR002938">
    <property type="entry name" value="FAD-bd"/>
</dbReference>
<evidence type="ECO:0000256" key="3">
    <source>
        <dbReference type="ARBA" id="ARBA00022630"/>
    </source>
</evidence>
<evidence type="ECO:0000256" key="6">
    <source>
        <dbReference type="ARBA" id="ARBA00023033"/>
    </source>
</evidence>
<dbReference type="Gene3D" id="3.50.50.60">
    <property type="entry name" value="FAD/NAD(P)-binding domain"/>
    <property type="match status" value="1"/>
</dbReference>
<evidence type="ECO:0000256" key="1">
    <source>
        <dbReference type="ARBA" id="ARBA00001974"/>
    </source>
</evidence>
<evidence type="ECO:0000256" key="5">
    <source>
        <dbReference type="ARBA" id="ARBA00023002"/>
    </source>
</evidence>
<dbReference type="HOGENOM" id="CLU_009665_6_3_1"/>
<dbReference type="AlphaFoldDB" id="A0A086T4W0"/>
<keyword evidence="7" id="KW-0812">Transmembrane</keyword>
<accession>A0A086T4W0</accession>
<evidence type="ECO:0000259" key="8">
    <source>
        <dbReference type="Pfam" id="PF01494"/>
    </source>
</evidence>
<dbReference type="Pfam" id="PF01494">
    <property type="entry name" value="FAD_binding_3"/>
    <property type="match status" value="1"/>
</dbReference>
<dbReference type="PANTHER" id="PTHR46720">
    <property type="entry name" value="HYDROXYLASE, PUTATIVE (AFU_ORTHOLOGUE AFUA_3G01460)-RELATED"/>
    <property type="match status" value="1"/>
</dbReference>
<dbReference type="OrthoDB" id="417877at2759"/>
<dbReference type="InterPro" id="IPR051104">
    <property type="entry name" value="FAD_monoxygenase"/>
</dbReference>
<keyword evidence="10" id="KW-1185">Reference proteome</keyword>
<protein>
    <submittedName>
        <fullName evidence="9">Salicylate hydroxylase-like protein</fullName>
    </submittedName>
</protein>
<dbReference type="InterPro" id="IPR036188">
    <property type="entry name" value="FAD/NAD-bd_sf"/>
</dbReference>
<evidence type="ECO:0000256" key="7">
    <source>
        <dbReference type="SAM" id="Phobius"/>
    </source>
</evidence>
<feature type="transmembrane region" description="Helical" evidence="7">
    <location>
        <begin position="17"/>
        <end position="35"/>
    </location>
</feature>
<sequence>MTQPGATGRDGARPLEVAIVGGGMTGLALAVGLLRRKVRFTIYERAAGFGELGVGIHFTPNAERAMAALDPRVLQSYVDVANHAAGGFLSFVDGFHEPEQAGDPGEPAEDLMFQLRVGEGYKACRRSQFVDQIIQHVPRECVHFNKNLRSVEEGDGGARAVLNFQDGSSAEADVGSRLPLNHFTVPRLMRVVVVVGCDGIRSQVRAAMFGSGPSSPRAQYSHQLAYRGLVPLDAATAALGPSKTTRAMGHLGPGAFVLSIPLVGANVIHVEAFVIDPNEWPEVSTGSDTKRYVLPATRDEVVSAFAGFGPTVRAIASLLPEKLHKWAVFDMLDAPAPSYARGRLCLAGDAAHASTPNQGGGAGSGMEDALVLAELLAAVAVADGGGVVAEALRVYSEVRYERSQWLVTSSRRVGELFTWGDARYGSDKDKIWREIESRSHQLWDHDTDAMVRDALATLHSRLHVSGLGCQG</sequence>
<evidence type="ECO:0000256" key="2">
    <source>
        <dbReference type="ARBA" id="ARBA00007992"/>
    </source>
</evidence>
<comment type="cofactor">
    <cofactor evidence="1">
        <name>FAD</name>
        <dbReference type="ChEBI" id="CHEBI:57692"/>
    </cofactor>
</comment>
<dbReference type="PANTHER" id="PTHR46720:SF3">
    <property type="entry name" value="FAD-BINDING DOMAIN-CONTAINING PROTEIN-RELATED"/>
    <property type="match status" value="1"/>
</dbReference>
<keyword evidence="7" id="KW-1133">Transmembrane helix</keyword>
<dbReference type="SUPFAM" id="SSF51905">
    <property type="entry name" value="FAD/NAD(P)-binding domain"/>
    <property type="match status" value="1"/>
</dbReference>
<proteinExistence type="inferred from homology"/>
<dbReference type="Pfam" id="PF13450">
    <property type="entry name" value="NAD_binding_8"/>
    <property type="match status" value="1"/>
</dbReference>